<evidence type="ECO:0000313" key="11">
    <source>
        <dbReference type="EMBL" id="SVD66559.1"/>
    </source>
</evidence>
<name>A0A382X6R3_9ZZZZ</name>
<dbReference type="EMBL" id="UINC01165263">
    <property type="protein sequence ID" value="SVD66559.1"/>
    <property type="molecule type" value="Genomic_DNA"/>
</dbReference>
<evidence type="ECO:0000259" key="10">
    <source>
        <dbReference type="Pfam" id="PF19312"/>
    </source>
</evidence>
<keyword evidence="3 9" id="KW-0812">Transmembrane</keyword>
<evidence type="ECO:0000256" key="2">
    <source>
        <dbReference type="ARBA" id="ARBA00022475"/>
    </source>
</evidence>
<evidence type="ECO:0000256" key="9">
    <source>
        <dbReference type="SAM" id="Phobius"/>
    </source>
</evidence>
<evidence type="ECO:0000256" key="3">
    <source>
        <dbReference type="ARBA" id="ARBA00022692"/>
    </source>
</evidence>
<proteinExistence type="predicted"/>
<accession>A0A382X6R3</accession>
<dbReference type="Gene3D" id="6.10.340.10">
    <property type="match status" value="1"/>
</dbReference>
<keyword evidence="8 9" id="KW-0472">Membrane</keyword>
<evidence type="ECO:0000256" key="6">
    <source>
        <dbReference type="ARBA" id="ARBA00022989"/>
    </source>
</evidence>
<evidence type="ECO:0000256" key="4">
    <source>
        <dbReference type="ARBA" id="ARBA00022741"/>
    </source>
</evidence>
<gene>
    <name evidence="11" type="ORF">METZ01_LOCUS419413</name>
</gene>
<evidence type="ECO:0000256" key="8">
    <source>
        <dbReference type="ARBA" id="ARBA00023136"/>
    </source>
</evidence>
<keyword evidence="2" id="KW-1003">Cell membrane</keyword>
<organism evidence="11">
    <name type="scientific">marine metagenome</name>
    <dbReference type="NCBI Taxonomy" id="408172"/>
    <lineage>
        <taxon>unclassified sequences</taxon>
        <taxon>metagenomes</taxon>
        <taxon>ecological metagenomes</taxon>
    </lineage>
</organism>
<keyword evidence="4" id="KW-0547">Nucleotide-binding</keyword>
<feature type="transmembrane region" description="Helical" evidence="9">
    <location>
        <begin position="14"/>
        <end position="41"/>
    </location>
</feature>
<evidence type="ECO:0000256" key="1">
    <source>
        <dbReference type="ARBA" id="ARBA00004651"/>
    </source>
</evidence>
<evidence type="ECO:0000256" key="7">
    <source>
        <dbReference type="ARBA" id="ARBA00023012"/>
    </source>
</evidence>
<feature type="transmembrane region" description="Helical" evidence="9">
    <location>
        <begin position="213"/>
        <end position="232"/>
    </location>
</feature>
<dbReference type="GO" id="GO:0000160">
    <property type="term" value="P:phosphorelay signal transduction system"/>
    <property type="evidence" value="ECO:0007669"/>
    <property type="project" value="UniProtKB-KW"/>
</dbReference>
<dbReference type="InterPro" id="IPR045671">
    <property type="entry name" value="NtrY-like_N"/>
</dbReference>
<feature type="non-terminal residue" evidence="11">
    <location>
        <position position="1"/>
    </location>
</feature>
<dbReference type="Pfam" id="PF19312">
    <property type="entry name" value="NtrY_N"/>
    <property type="match status" value="1"/>
</dbReference>
<evidence type="ECO:0000256" key="5">
    <source>
        <dbReference type="ARBA" id="ARBA00022840"/>
    </source>
</evidence>
<feature type="non-terminal residue" evidence="11">
    <location>
        <position position="272"/>
    </location>
</feature>
<keyword evidence="7" id="KW-0902">Two-component regulatory system</keyword>
<keyword evidence="6 9" id="KW-1133">Transmembrane helix</keyword>
<reference evidence="11" key="1">
    <citation type="submission" date="2018-05" db="EMBL/GenBank/DDBJ databases">
        <authorList>
            <person name="Lanie J.A."/>
            <person name="Ng W.-L."/>
            <person name="Kazmierczak K.M."/>
            <person name="Andrzejewski T.M."/>
            <person name="Davidsen T.M."/>
            <person name="Wayne K.J."/>
            <person name="Tettelin H."/>
            <person name="Glass J.I."/>
            <person name="Rusch D."/>
            <person name="Podicherti R."/>
            <person name="Tsui H.-C.T."/>
            <person name="Winkler M.E."/>
        </authorList>
    </citation>
    <scope>NUCLEOTIDE SEQUENCE</scope>
</reference>
<keyword evidence="5" id="KW-0067">ATP-binding</keyword>
<feature type="domain" description="Nitrogen regulation protein NtrY-like N-terminal" evidence="10">
    <location>
        <begin position="15"/>
        <end position="222"/>
    </location>
</feature>
<dbReference type="AlphaFoldDB" id="A0A382X6R3"/>
<comment type="subcellular location">
    <subcellularLocation>
        <location evidence="1">Cell membrane</location>
        <topology evidence="1">Multi-pass membrane protein</topology>
    </subcellularLocation>
</comment>
<dbReference type="GO" id="GO:0005524">
    <property type="term" value="F:ATP binding"/>
    <property type="evidence" value="ECO:0007669"/>
    <property type="project" value="UniProtKB-KW"/>
</dbReference>
<protein>
    <recommendedName>
        <fullName evidence="10">Nitrogen regulation protein NtrY-like N-terminal domain-containing protein</fullName>
    </recommendedName>
</protein>
<dbReference type="GO" id="GO:0005886">
    <property type="term" value="C:plasma membrane"/>
    <property type="evidence" value="ECO:0007669"/>
    <property type="project" value="UniProtKB-SubCell"/>
</dbReference>
<sequence length="272" mass="31085">NDVNIGGANSSRKYIGFFTLFTLIPSILISVFSLFLFSFALEKYFDKKITTAVNNSYEIAKNYVEDVRNKIESDIVLIGFDLNKNVNIFYDNPIRFKNILINQKLIREVDEIHLIDSAGNLITSTLNDYNTYTQPSDEALEMVFAEERPLKIINAYENKSAAILKLNNYIDTYLYVVKFLDGQISEYLREASEALNFYYTVEDERTGIKISFILIYIVVVSLLLFLSISIAIKFSSRFFRSINNLISASANIGKGNLETKVPEIKSDIELET</sequence>